<accession>A0ABT4MAQ9</accession>
<proteinExistence type="predicted"/>
<reference evidence="2" key="1">
    <citation type="submission" date="2022-12" db="EMBL/GenBank/DDBJ databases">
        <authorList>
            <person name="Krivoruchko A.V."/>
            <person name="Elkin A."/>
        </authorList>
    </citation>
    <scope>NUCLEOTIDE SEQUENCE</scope>
    <source>
        <strain evidence="2">IEGM 1391</strain>
    </source>
</reference>
<dbReference type="InterPro" id="IPR020845">
    <property type="entry name" value="AMP-binding_CS"/>
</dbReference>
<dbReference type="InterPro" id="IPR000873">
    <property type="entry name" value="AMP-dep_synth/lig_dom"/>
</dbReference>
<sequence length="496" mass="53250">MLLPELLDQGRETDIAIVDGDTELTYGSLRERVLRATAWLIDNGIRPGDRVVHHGRSSAAFVELLFGTVCAGAVFVPINNELTASQAAHIVRDSGCRLVVTDHPERHEDSPVRVLTVDSVTAAVGSSRSTTPITRPVRPDDIALLIYTSGTTGSPKGVVCPHRAVAAAVSAIGTGLGYRSDDVVLCRLPLSFDYGLYQVFLSLAVGASVVVAEGIQDLRILDLVVRRSVTVIPLVPALAQILRIVARRTASITTVRLFTNTGARLAPELARTLLQSFPGSRYASMYGMTECKRISILPPEEFDEYPDSVGYPIAGDGIRIVAGDGTPVSSGTAGEIVVSGETVMAGYWNVPMNAQNRFRPGVDGLELHTGDRGYMDDSGRLYFLGRDDDVVKRNGVRISLVEIESCAESFDSVDEAVAVVTEDGALRLIVTGSADPRWVHQQLRAALDPVRHPNAVVHRARIPLTANGKPDRRALRAELDTTTSTPSGDHHAALAV</sequence>
<name>A0ABT4MAQ9_9NOCA</name>
<dbReference type="Gene3D" id="3.40.50.12780">
    <property type="entry name" value="N-terminal domain of ligase-like"/>
    <property type="match status" value="1"/>
</dbReference>
<dbReference type="RefSeq" id="WP_269601756.1">
    <property type="nucleotide sequence ID" value="NZ_JAPWIJ010000001.1"/>
</dbReference>
<dbReference type="PROSITE" id="PS00455">
    <property type="entry name" value="AMP_BINDING"/>
    <property type="match status" value="1"/>
</dbReference>
<evidence type="ECO:0000313" key="2">
    <source>
        <dbReference type="EMBL" id="MCZ4517145.1"/>
    </source>
</evidence>
<dbReference type="InterPro" id="IPR042099">
    <property type="entry name" value="ANL_N_sf"/>
</dbReference>
<gene>
    <name evidence="2" type="ORF">O4220_01360</name>
</gene>
<evidence type="ECO:0000313" key="3">
    <source>
        <dbReference type="Proteomes" id="UP001081071"/>
    </source>
</evidence>
<evidence type="ECO:0000259" key="1">
    <source>
        <dbReference type="Pfam" id="PF00501"/>
    </source>
</evidence>
<dbReference type="EMBL" id="JAPWIJ010000001">
    <property type="protein sequence ID" value="MCZ4517145.1"/>
    <property type="molecule type" value="Genomic_DNA"/>
</dbReference>
<comment type="caution">
    <text evidence="2">The sequence shown here is derived from an EMBL/GenBank/DDBJ whole genome shotgun (WGS) entry which is preliminary data.</text>
</comment>
<dbReference type="InterPro" id="IPR050237">
    <property type="entry name" value="ATP-dep_AMP-bd_enzyme"/>
</dbReference>
<organism evidence="2 3">
    <name type="scientific">Rhodococcus ruber</name>
    <dbReference type="NCBI Taxonomy" id="1830"/>
    <lineage>
        <taxon>Bacteria</taxon>
        <taxon>Bacillati</taxon>
        <taxon>Actinomycetota</taxon>
        <taxon>Actinomycetes</taxon>
        <taxon>Mycobacteriales</taxon>
        <taxon>Nocardiaceae</taxon>
        <taxon>Rhodococcus</taxon>
    </lineage>
</organism>
<feature type="domain" description="AMP-dependent synthetase/ligase" evidence="1">
    <location>
        <begin position="13"/>
        <end position="348"/>
    </location>
</feature>
<dbReference type="PANTHER" id="PTHR43767">
    <property type="entry name" value="LONG-CHAIN-FATTY-ACID--COA LIGASE"/>
    <property type="match status" value="1"/>
</dbReference>
<dbReference type="Gene3D" id="3.30.300.30">
    <property type="match status" value="1"/>
</dbReference>
<protein>
    <submittedName>
        <fullName evidence="2">AMP-binding protein</fullName>
    </submittedName>
</protein>
<dbReference type="SUPFAM" id="SSF56801">
    <property type="entry name" value="Acetyl-CoA synthetase-like"/>
    <property type="match status" value="1"/>
</dbReference>
<dbReference type="Proteomes" id="UP001081071">
    <property type="component" value="Unassembled WGS sequence"/>
</dbReference>
<dbReference type="InterPro" id="IPR045851">
    <property type="entry name" value="AMP-bd_C_sf"/>
</dbReference>
<dbReference type="PANTHER" id="PTHR43767:SF1">
    <property type="entry name" value="NONRIBOSOMAL PEPTIDE SYNTHASE PES1 (EUROFUNG)-RELATED"/>
    <property type="match status" value="1"/>
</dbReference>
<dbReference type="Pfam" id="PF00501">
    <property type="entry name" value="AMP-binding"/>
    <property type="match status" value="1"/>
</dbReference>
<keyword evidence="3" id="KW-1185">Reference proteome</keyword>